<keyword evidence="10" id="KW-1185">Reference proteome</keyword>
<evidence type="ECO:0000259" key="7">
    <source>
        <dbReference type="Pfam" id="PF01266"/>
    </source>
</evidence>
<evidence type="ECO:0000313" key="10">
    <source>
        <dbReference type="Proteomes" id="UP000318017"/>
    </source>
</evidence>
<evidence type="ECO:0000256" key="5">
    <source>
        <dbReference type="ARBA" id="ARBA00022827"/>
    </source>
</evidence>
<dbReference type="Gene3D" id="3.50.50.60">
    <property type="entry name" value="FAD/NAD(P)-binding domain"/>
    <property type="match status" value="1"/>
</dbReference>
<evidence type="ECO:0000256" key="3">
    <source>
        <dbReference type="ARBA" id="ARBA00022630"/>
    </source>
</evidence>
<evidence type="ECO:0000256" key="2">
    <source>
        <dbReference type="ARBA" id="ARBA00007330"/>
    </source>
</evidence>
<comment type="similarity">
    <text evidence="2">Belongs to the FAD-dependent glycerol-3-phosphate dehydrogenase family.</text>
</comment>
<feature type="domain" description="FAD dependent oxidoreductase" evidence="7">
    <location>
        <begin position="18"/>
        <end position="382"/>
    </location>
</feature>
<dbReference type="EC" id="1.1.5.3" evidence="9"/>
<dbReference type="Proteomes" id="UP000318017">
    <property type="component" value="Chromosome"/>
</dbReference>
<dbReference type="PANTHER" id="PTHR11985">
    <property type="entry name" value="GLYCEROL-3-PHOSPHATE DEHYDROGENASE"/>
    <property type="match status" value="1"/>
</dbReference>
<dbReference type="PRINTS" id="PR01001">
    <property type="entry name" value="FADG3PDH"/>
</dbReference>
<dbReference type="Gene3D" id="1.10.8.870">
    <property type="entry name" value="Alpha-glycerophosphate oxidase, cap domain"/>
    <property type="match status" value="1"/>
</dbReference>
<keyword evidence="5" id="KW-0274">FAD</keyword>
<evidence type="ECO:0000256" key="6">
    <source>
        <dbReference type="ARBA" id="ARBA00023002"/>
    </source>
</evidence>
<dbReference type="SUPFAM" id="SSF51905">
    <property type="entry name" value="FAD/NAD(P)-binding domain"/>
    <property type="match status" value="1"/>
</dbReference>
<dbReference type="Pfam" id="PF16901">
    <property type="entry name" value="DAO_C"/>
    <property type="match status" value="1"/>
</dbReference>
<keyword evidence="6 9" id="KW-0560">Oxidoreductase</keyword>
<dbReference type="GO" id="GO:0046168">
    <property type="term" value="P:glycerol-3-phosphate catabolic process"/>
    <property type="evidence" value="ECO:0007669"/>
    <property type="project" value="TreeGrafter"/>
</dbReference>
<evidence type="ECO:0000256" key="1">
    <source>
        <dbReference type="ARBA" id="ARBA00001974"/>
    </source>
</evidence>
<dbReference type="InterPro" id="IPR031656">
    <property type="entry name" value="DAO_C"/>
</dbReference>
<reference evidence="9 10" key="1">
    <citation type="submission" date="2019-02" db="EMBL/GenBank/DDBJ databases">
        <title>Deep-cultivation of Planctomycetes and their phenomic and genomic characterization uncovers novel biology.</title>
        <authorList>
            <person name="Wiegand S."/>
            <person name="Jogler M."/>
            <person name="Boedeker C."/>
            <person name="Pinto D."/>
            <person name="Vollmers J."/>
            <person name="Rivas-Marin E."/>
            <person name="Kohn T."/>
            <person name="Peeters S.H."/>
            <person name="Heuer A."/>
            <person name="Rast P."/>
            <person name="Oberbeckmann S."/>
            <person name="Bunk B."/>
            <person name="Jeske O."/>
            <person name="Meyerdierks A."/>
            <person name="Storesund J.E."/>
            <person name="Kallscheuer N."/>
            <person name="Luecker S."/>
            <person name="Lage O.M."/>
            <person name="Pohl T."/>
            <person name="Merkel B.J."/>
            <person name="Hornburger P."/>
            <person name="Mueller R.-W."/>
            <person name="Bruemmer F."/>
            <person name="Labrenz M."/>
            <person name="Spormann A.M."/>
            <person name="Op den Camp H."/>
            <person name="Overmann J."/>
            <person name="Amann R."/>
            <person name="Jetten M.S.M."/>
            <person name="Mascher T."/>
            <person name="Medema M.H."/>
            <person name="Devos D.P."/>
            <person name="Kaster A.-K."/>
            <person name="Ovreas L."/>
            <person name="Rohde M."/>
            <person name="Galperin M.Y."/>
            <person name="Jogler C."/>
        </authorList>
    </citation>
    <scope>NUCLEOTIDE SEQUENCE [LARGE SCALE GENOMIC DNA]</scope>
    <source>
        <strain evidence="9 10">Q31a</strain>
    </source>
</reference>
<dbReference type="Gene3D" id="3.30.9.10">
    <property type="entry name" value="D-Amino Acid Oxidase, subunit A, domain 2"/>
    <property type="match status" value="1"/>
</dbReference>
<dbReference type="InterPro" id="IPR036188">
    <property type="entry name" value="FAD/NAD-bd_sf"/>
</dbReference>
<dbReference type="EMBL" id="CP036298">
    <property type="protein sequence ID" value="QDV23786.1"/>
    <property type="molecule type" value="Genomic_DNA"/>
</dbReference>
<protein>
    <submittedName>
        <fullName evidence="9">Aerobic glycerol-3-phosphate dehydrogenase</fullName>
        <ecNumber evidence="9">1.1.5.3</ecNumber>
    </submittedName>
</protein>
<evidence type="ECO:0000259" key="8">
    <source>
        <dbReference type="Pfam" id="PF16901"/>
    </source>
</evidence>
<gene>
    <name evidence="9" type="primary">glpD</name>
    <name evidence="9" type="ORF">Q31a_20910</name>
</gene>
<dbReference type="GO" id="GO:0006071">
    <property type="term" value="P:glycerol metabolic process"/>
    <property type="evidence" value="ECO:0007669"/>
    <property type="project" value="UniProtKB-KW"/>
</dbReference>
<dbReference type="AlphaFoldDB" id="A0A518G5B7"/>
<dbReference type="Pfam" id="PF01266">
    <property type="entry name" value="DAO"/>
    <property type="match status" value="1"/>
</dbReference>
<dbReference type="OrthoDB" id="9766796at2"/>
<evidence type="ECO:0000313" key="9">
    <source>
        <dbReference type="EMBL" id="QDV23786.1"/>
    </source>
</evidence>
<comment type="cofactor">
    <cofactor evidence="1">
        <name>FAD</name>
        <dbReference type="ChEBI" id="CHEBI:57692"/>
    </cofactor>
</comment>
<dbReference type="KEGG" id="ahel:Q31a_20910"/>
<dbReference type="InterPro" id="IPR038299">
    <property type="entry name" value="DAO_C_sf"/>
</dbReference>
<sequence length="536" mass="58371">MNRDQMLAALSDRSNQWDVVVIGGGATGLGVALDALSRGLKTLLVESHDFAKGTSSRSTKLVHGGVRYLRNGQVRMVRESLHERGRLLANAPHVVHPLQFVIPTYRTGESWFYYAGLKAYDLLAGKQGFAPSQLLSTDQATELIPTLDRSRLRGGVLYSDGQFDDARLSISLAQSIVDQGGVACNYMPVIKLGRFNGRTNSAVVRDEETGQEHEVQGRVFVNATGVFGGAIMQLDTAAAKFPKQNPDAPHIVPSRGSHLVLDRHFLPGDTAMLIPETDDGRVLFAIPWNGQTLIGTTDIQVEKIDREPRPTDAEIDYMLAHTARYLTQAPRREDVRSVFAGLRPLVGSSNSKQSSASLSREHEIHVSESGVISVIGGKWTTYRKMGEDVTDLVEKVGNLPKHASRTAYAKLHGAPAGEELQSTEQVASPDDGLRVYGSDAPAIREMAVRDPKLAGNLSASERVMVAQVAWAVEHEMARTVEDVLSRRTRLLLLNAAEALAAAEQTAAIMAPLLDKGPEWQAEQVATFSDLVQNYLV</sequence>
<dbReference type="PANTHER" id="PTHR11985:SF35">
    <property type="entry name" value="ANAEROBIC GLYCEROL-3-PHOSPHATE DEHYDROGENASE SUBUNIT A"/>
    <property type="match status" value="1"/>
</dbReference>
<organism evidence="9 10">
    <name type="scientific">Aureliella helgolandensis</name>
    <dbReference type="NCBI Taxonomy" id="2527968"/>
    <lineage>
        <taxon>Bacteria</taxon>
        <taxon>Pseudomonadati</taxon>
        <taxon>Planctomycetota</taxon>
        <taxon>Planctomycetia</taxon>
        <taxon>Pirellulales</taxon>
        <taxon>Pirellulaceae</taxon>
        <taxon>Aureliella</taxon>
    </lineage>
</organism>
<keyword evidence="3" id="KW-0285">Flavoprotein</keyword>
<name>A0A518G5B7_9BACT</name>
<feature type="domain" description="Alpha-glycerophosphate oxidase C-terminal" evidence="8">
    <location>
        <begin position="433"/>
        <end position="514"/>
    </location>
</feature>
<keyword evidence="4" id="KW-0319">Glycerol metabolism</keyword>
<dbReference type="InterPro" id="IPR006076">
    <property type="entry name" value="FAD-dep_OxRdtase"/>
</dbReference>
<accession>A0A518G5B7</accession>
<dbReference type="GO" id="GO:0004368">
    <property type="term" value="F:glycerol-3-phosphate dehydrogenase (quinone) activity"/>
    <property type="evidence" value="ECO:0007669"/>
    <property type="project" value="UniProtKB-EC"/>
</dbReference>
<evidence type="ECO:0000256" key="4">
    <source>
        <dbReference type="ARBA" id="ARBA00022798"/>
    </source>
</evidence>
<proteinExistence type="inferred from homology"/>
<dbReference type="RefSeq" id="WP_145076962.1">
    <property type="nucleotide sequence ID" value="NZ_CP036298.1"/>
</dbReference>
<dbReference type="InterPro" id="IPR000447">
    <property type="entry name" value="G3P_DH_FAD-dep"/>
</dbReference>